<sequence>MRTEVGAVLGAAILLLAAAATPVAAQPTAAPSPVSHTSRGQANVVGRWTETLRRDKPGITFYVQDLTFTADGHFTRFDNAWCNQKVCPMFKLAVVKGTYHTHGHTVRLTTSGAQPRAYTGHVSEFGDRMAFKDGSDGTVHVLHRVPDDR</sequence>
<dbReference type="EMBL" id="JBHMQV010000001">
    <property type="protein sequence ID" value="MFC0842439.1"/>
    <property type="molecule type" value="Genomic_DNA"/>
</dbReference>
<feature type="chain" id="PRO_5045730231" description="Lipoprotein" evidence="1">
    <location>
        <begin position="26"/>
        <end position="149"/>
    </location>
</feature>
<comment type="caution">
    <text evidence="2">The sequence shown here is derived from an EMBL/GenBank/DDBJ whole genome shotgun (WGS) entry which is preliminary data.</text>
</comment>
<reference evidence="2 3" key="1">
    <citation type="submission" date="2024-09" db="EMBL/GenBank/DDBJ databases">
        <authorList>
            <person name="Sun Q."/>
            <person name="Mori K."/>
        </authorList>
    </citation>
    <scope>NUCLEOTIDE SEQUENCE [LARGE SCALE GENOMIC DNA]</scope>
    <source>
        <strain evidence="2 3">JCM 4557</strain>
    </source>
</reference>
<dbReference type="RefSeq" id="WP_394316295.1">
    <property type="nucleotide sequence ID" value="NZ_JBHMQV010000001.1"/>
</dbReference>
<evidence type="ECO:0000313" key="3">
    <source>
        <dbReference type="Proteomes" id="UP001589887"/>
    </source>
</evidence>
<name>A0ABV6T9H9_9ACTN</name>
<evidence type="ECO:0000313" key="2">
    <source>
        <dbReference type="EMBL" id="MFC0842439.1"/>
    </source>
</evidence>
<dbReference type="Proteomes" id="UP001589887">
    <property type="component" value="Unassembled WGS sequence"/>
</dbReference>
<gene>
    <name evidence="2" type="ORF">ACFH04_01625</name>
</gene>
<accession>A0ABV6T9H9</accession>
<evidence type="ECO:0000256" key="1">
    <source>
        <dbReference type="SAM" id="SignalP"/>
    </source>
</evidence>
<keyword evidence="1" id="KW-0732">Signal</keyword>
<evidence type="ECO:0008006" key="4">
    <source>
        <dbReference type="Google" id="ProtNLM"/>
    </source>
</evidence>
<protein>
    <recommendedName>
        <fullName evidence="4">Lipoprotein</fullName>
    </recommendedName>
</protein>
<feature type="signal peptide" evidence="1">
    <location>
        <begin position="1"/>
        <end position="25"/>
    </location>
</feature>
<keyword evidence="3" id="KW-1185">Reference proteome</keyword>
<organism evidence="2 3">
    <name type="scientific">Streptomyces noboritoensis</name>
    <dbReference type="NCBI Taxonomy" id="67337"/>
    <lineage>
        <taxon>Bacteria</taxon>
        <taxon>Bacillati</taxon>
        <taxon>Actinomycetota</taxon>
        <taxon>Actinomycetes</taxon>
        <taxon>Kitasatosporales</taxon>
        <taxon>Streptomycetaceae</taxon>
        <taxon>Streptomyces</taxon>
    </lineage>
</organism>
<proteinExistence type="predicted"/>